<evidence type="ECO:0008006" key="4">
    <source>
        <dbReference type="Google" id="ProtNLM"/>
    </source>
</evidence>
<evidence type="ECO:0000313" key="2">
    <source>
        <dbReference type="EMBL" id="VDC32746.1"/>
    </source>
</evidence>
<proteinExistence type="predicted"/>
<feature type="region of interest" description="Disordered" evidence="1">
    <location>
        <begin position="161"/>
        <end position="186"/>
    </location>
</feature>
<dbReference type="AlphaFoldDB" id="A0A3P5XUM1"/>
<dbReference type="InterPro" id="IPR021395">
    <property type="entry name" value="DUF3035"/>
</dbReference>
<organism evidence="2 3">
    <name type="scientific">Pseudogemmobacter humi</name>
    <dbReference type="NCBI Taxonomy" id="2483812"/>
    <lineage>
        <taxon>Bacteria</taxon>
        <taxon>Pseudomonadati</taxon>
        <taxon>Pseudomonadota</taxon>
        <taxon>Alphaproteobacteria</taxon>
        <taxon>Rhodobacterales</taxon>
        <taxon>Paracoccaceae</taxon>
        <taxon>Pseudogemmobacter</taxon>
    </lineage>
</organism>
<dbReference type="Pfam" id="PF11233">
    <property type="entry name" value="DUF3035"/>
    <property type="match status" value="1"/>
</dbReference>
<accession>A0A3P5XUM1</accession>
<reference evidence="2 3" key="1">
    <citation type="submission" date="2018-11" db="EMBL/GenBank/DDBJ databases">
        <authorList>
            <person name="Criscuolo A."/>
        </authorList>
    </citation>
    <scope>NUCLEOTIDE SEQUENCE [LARGE SCALE GENOMIC DNA]</scope>
    <source>
        <strain evidence="2">ACIP111625</strain>
    </source>
</reference>
<feature type="compositionally biased region" description="Basic and acidic residues" evidence="1">
    <location>
        <begin position="165"/>
        <end position="174"/>
    </location>
</feature>
<keyword evidence="3" id="KW-1185">Reference proteome</keyword>
<gene>
    <name evidence="2" type="ORF">XINFAN_03428</name>
</gene>
<protein>
    <recommendedName>
        <fullName evidence="4">Beta-barrel assembly machine subunit BamF</fullName>
    </recommendedName>
</protein>
<evidence type="ECO:0000313" key="3">
    <source>
        <dbReference type="Proteomes" id="UP000277498"/>
    </source>
</evidence>
<name>A0A3P5XUM1_9RHOB</name>
<dbReference type="Proteomes" id="UP000277498">
    <property type="component" value="Unassembled WGS sequence"/>
</dbReference>
<dbReference type="EMBL" id="UXAW01000094">
    <property type="protein sequence ID" value="VDC32746.1"/>
    <property type="molecule type" value="Genomic_DNA"/>
</dbReference>
<sequence>MTLAMVLALSGCGAPEGDRTDLMRLRSKDGPDEFAILPPRALEMPASLSDLPAPTPGGENRTDQRPFDDAVVALGGKPGAGGGIPAADSVLYAHAGRFGTEAGIRAQLASEDLNWRRDNKGRILERLFNSNTYYNAYRDQSLDQHEELEYWRARGLLTPSAPPRGYDKAAEEKAKNKKKSWLFGRS</sequence>
<dbReference type="RefSeq" id="WP_354002140.1">
    <property type="nucleotide sequence ID" value="NZ_UXAW01000094.1"/>
</dbReference>
<evidence type="ECO:0000256" key="1">
    <source>
        <dbReference type="SAM" id="MobiDB-lite"/>
    </source>
</evidence>